<dbReference type="EMBL" id="AVOT02048357">
    <property type="protein sequence ID" value="MBW0543587.1"/>
    <property type="molecule type" value="Genomic_DNA"/>
</dbReference>
<dbReference type="Proteomes" id="UP000765509">
    <property type="component" value="Unassembled WGS sequence"/>
</dbReference>
<protein>
    <submittedName>
        <fullName evidence="1">Uncharacterized protein</fullName>
    </submittedName>
</protein>
<name>A0A9Q3FU60_9BASI</name>
<evidence type="ECO:0000313" key="2">
    <source>
        <dbReference type="Proteomes" id="UP000765509"/>
    </source>
</evidence>
<keyword evidence="2" id="KW-1185">Reference proteome</keyword>
<comment type="caution">
    <text evidence="1">The sequence shown here is derived from an EMBL/GenBank/DDBJ whole genome shotgun (WGS) entry which is preliminary data.</text>
</comment>
<accession>A0A9Q3FU60</accession>
<sequence>MEIFFKYLQKGHAKLRKASEETNRRLNQVLEEQHHCKRDMECLDQDLNKLLNVYQNMKPQPPGHALDNPNQEKLKQDVLLDNNPRCPSKYQFGEKMTYSEKEALKQLQEASSWPKLSYAGEYDDMELFEYIDGLFINV</sequence>
<evidence type="ECO:0000313" key="1">
    <source>
        <dbReference type="EMBL" id="MBW0543587.1"/>
    </source>
</evidence>
<proteinExistence type="predicted"/>
<gene>
    <name evidence="1" type="ORF">O181_083302</name>
</gene>
<reference evidence="1" key="1">
    <citation type="submission" date="2021-03" db="EMBL/GenBank/DDBJ databases">
        <title>Draft genome sequence of rust myrtle Austropuccinia psidii MF-1, a brazilian biotype.</title>
        <authorList>
            <person name="Quecine M.C."/>
            <person name="Pachon D.M.R."/>
            <person name="Bonatelli M.L."/>
            <person name="Correr F.H."/>
            <person name="Franceschini L.M."/>
            <person name="Leite T.F."/>
            <person name="Margarido G.R.A."/>
            <person name="Almeida C.A."/>
            <person name="Ferrarezi J.A."/>
            <person name="Labate C.A."/>
        </authorList>
    </citation>
    <scope>NUCLEOTIDE SEQUENCE</scope>
    <source>
        <strain evidence="1">MF-1</strain>
    </source>
</reference>
<organism evidence="1 2">
    <name type="scientific">Austropuccinia psidii MF-1</name>
    <dbReference type="NCBI Taxonomy" id="1389203"/>
    <lineage>
        <taxon>Eukaryota</taxon>
        <taxon>Fungi</taxon>
        <taxon>Dikarya</taxon>
        <taxon>Basidiomycota</taxon>
        <taxon>Pucciniomycotina</taxon>
        <taxon>Pucciniomycetes</taxon>
        <taxon>Pucciniales</taxon>
        <taxon>Sphaerophragmiaceae</taxon>
        <taxon>Austropuccinia</taxon>
    </lineage>
</organism>
<dbReference type="AlphaFoldDB" id="A0A9Q3FU60"/>